<keyword evidence="3" id="KW-0029">Amino-acid transport</keyword>
<dbReference type="PANTHER" id="PTHR30483">
    <property type="entry name" value="LEUCINE-SPECIFIC-BINDING PROTEIN"/>
    <property type="match status" value="1"/>
</dbReference>
<sequence>MGAAAGLVAAPGFVRYGQAQSSEPIKIGFQCHRTGIGAAYGRWYDRVTTAAAKRINDAGGINGRPLEIIIEDDGTDPKRGAEVVEKFANQHKVDLVYGTLFSHVVVGSAPAAGELKIPYYVVSEGYHVASGKMNRYCVQPGITDVKAQARSMAPWIAGNLGKKVTLVYPDYAFGHDHRDFFTPAIEAQGGQVVAKVPIPPTETSFTRYFPQIPRDTDVIYHVMVGPAVLTFVKEMGEFFGSGGPQLFGFIDSLEAVDMGSPGLEFLEGSHFWEGMPRYAQPDQPDYVTAYREAAGIDENGASVNDAKDVSTAAHMFGCWETLNIIKASMEACDYKGPDDRAAMIEATEAMTEMEAGPDHPQGKKLFNGKIHQVFGEQSISQVKDGKLEVVHRTSIEDGATSPRPIIRQCRSKTSRRAAFAPHPYPLPASGERGMSALRLSHGMARRFSFRSFHESAFVNGLRSVFSPRYA</sequence>
<reference evidence="5 6" key="1">
    <citation type="journal article" date="2012" name="J. Bacteriol.">
        <title>Genome Sequence of Nitratireductor aquibiodomus Strain RA22.</title>
        <authorList>
            <person name="Singh A."/>
            <person name="Jangir P.K."/>
            <person name="Kumari C."/>
            <person name="Sharma R."/>
        </authorList>
    </citation>
    <scope>NUCLEOTIDE SEQUENCE [LARGE SCALE GENOMIC DNA]</scope>
    <source>
        <strain evidence="5 6">RA22</strain>
    </source>
</reference>
<evidence type="ECO:0000313" key="5">
    <source>
        <dbReference type="EMBL" id="EIM77590.1"/>
    </source>
</evidence>
<dbReference type="GO" id="GO:0006865">
    <property type="term" value="P:amino acid transport"/>
    <property type="evidence" value="ECO:0007669"/>
    <property type="project" value="UniProtKB-KW"/>
</dbReference>
<proteinExistence type="inferred from homology"/>
<dbReference type="InterPro" id="IPR051010">
    <property type="entry name" value="BCAA_transport"/>
</dbReference>
<evidence type="ECO:0000256" key="2">
    <source>
        <dbReference type="ARBA" id="ARBA00022729"/>
    </source>
</evidence>
<evidence type="ECO:0000256" key="3">
    <source>
        <dbReference type="ARBA" id="ARBA00022970"/>
    </source>
</evidence>
<dbReference type="EMBL" id="AJXZ01000004">
    <property type="protein sequence ID" value="EIM77590.1"/>
    <property type="molecule type" value="Genomic_DNA"/>
</dbReference>
<accession>I5C6Y8</accession>
<dbReference type="Pfam" id="PF13458">
    <property type="entry name" value="Peripla_BP_6"/>
    <property type="match status" value="1"/>
</dbReference>
<protein>
    <submittedName>
        <fullName evidence="5">Branched-chain amino acid ABC transporter substrate-binding protein</fullName>
    </submittedName>
</protein>
<comment type="similarity">
    <text evidence="1">Belongs to the leucine-binding protein family.</text>
</comment>
<evidence type="ECO:0000313" key="6">
    <source>
        <dbReference type="Proteomes" id="UP000004622"/>
    </source>
</evidence>
<dbReference type="PATRIC" id="fig|1189611.3.peg.395"/>
<dbReference type="Proteomes" id="UP000004622">
    <property type="component" value="Unassembled WGS sequence"/>
</dbReference>
<comment type="caution">
    <text evidence="5">The sequence shown here is derived from an EMBL/GenBank/DDBJ whole genome shotgun (WGS) entry which is preliminary data.</text>
</comment>
<organism evidence="5 6">
    <name type="scientific">Nitratireductor aquibiodomus RA22</name>
    <dbReference type="NCBI Taxonomy" id="1189611"/>
    <lineage>
        <taxon>Bacteria</taxon>
        <taxon>Pseudomonadati</taxon>
        <taxon>Pseudomonadota</taxon>
        <taxon>Alphaproteobacteria</taxon>
        <taxon>Hyphomicrobiales</taxon>
        <taxon>Phyllobacteriaceae</taxon>
        <taxon>Nitratireductor</taxon>
    </lineage>
</organism>
<gene>
    <name evidence="5" type="ORF">A33O_01924</name>
</gene>
<evidence type="ECO:0000256" key="1">
    <source>
        <dbReference type="ARBA" id="ARBA00010062"/>
    </source>
</evidence>
<dbReference type="SUPFAM" id="SSF53822">
    <property type="entry name" value="Periplasmic binding protein-like I"/>
    <property type="match status" value="1"/>
</dbReference>
<dbReference type="AlphaFoldDB" id="I5C6Y8"/>
<keyword evidence="2" id="KW-0732">Signal</keyword>
<dbReference type="InterPro" id="IPR028082">
    <property type="entry name" value="Peripla_BP_I"/>
</dbReference>
<dbReference type="PANTHER" id="PTHR30483:SF6">
    <property type="entry name" value="PERIPLASMIC BINDING PROTEIN OF ABC TRANSPORTER FOR NATURAL AMINO ACIDS"/>
    <property type="match status" value="1"/>
</dbReference>
<feature type="domain" description="Leucine-binding protein" evidence="4">
    <location>
        <begin position="24"/>
        <end position="385"/>
    </location>
</feature>
<dbReference type="STRING" id="204799.GCA_001696575_03993"/>
<evidence type="ECO:0000259" key="4">
    <source>
        <dbReference type="Pfam" id="PF13458"/>
    </source>
</evidence>
<dbReference type="InterPro" id="IPR028081">
    <property type="entry name" value="Leu-bd"/>
</dbReference>
<keyword evidence="3" id="KW-0813">Transport</keyword>
<dbReference type="Gene3D" id="3.40.50.2300">
    <property type="match status" value="2"/>
</dbReference>
<name>I5C6Y8_9HYPH</name>